<dbReference type="Proteomes" id="UP000055048">
    <property type="component" value="Unassembled WGS sequence"/>
</dbReference>
<reference evidence="1 2" key="1">
    <citation type="submission" date="2015-01" db="EMBL/GenBank/DDBJ databases">
        <title>Evolution of Trichinella species and genotypes.</title>
        <authorList>
            <person name="Korhonen P.K."/>
            <person name="Edoardo P."/>
            <person name="Giuseppe L.R."/>
            <person name="Gasser R.B."/>
        </authorList>
    </citation>
    <scope>NUCLEOTIDE SEQUENCE [LARGE SCALE GENOMIC DNA]</scope>
    <source>
        <strain evidence="1">ISS417</strain>
    </source>
</reference>
<accession>A0A0V0TV43</accession>
<comment type="caution">
    <text evidence="1">The sequence shown here is derived from an EMBL/GenBank/DDBJ whole genome shotgun (WGS) entry which is preliminary data.</text>
</comment>
<proteinExistence type="predicted"/>
<gene>
    <name evidence="1" type="ORF">T05_2515</name>
</gene>
<dbReference type="EMBL" id="JYDJ01000133">
    <property type="protein sequence ID" value="KRX42850.1"/>
    <property type="molecule type" value="Genomic_DNA"/>
</dbReference>
<evidence type="ECO:0000313" key="1">
    <source>
        <dbReference type="EMBL" id="KRX42850.1"/>
    </source>
</evidence>
<sequence length="62" mass="7275">MKPFRKLQNVMGYRLFHIDKEKCFLEFQPKLPCSCGKIASKNYATGKRVDTFSVLRYSLLID</sequence>
<name>A0A0V0TV43_9BILA</name>
<organism evidence="1 2">
    <name type="scientific">Trichinella murrelli</name>
    <dbReference type="NCBI Taxonomy" id="144512"/>
    <lineage>
        <taxon>Eukaryota</taxon>
        <taxon>Metazoa</taxon>
        <taxon>Ecdysozoa</taxon>
        <taxon>Nematoda</taxon>
        <taxon>Enoplea</taxon>
        <taxon>Dorylaimia</taxon>
        <taxon>Trichinellida</taxon>
        <taxon>Trichinellidae</taxon>
        <taxon>Trichinella</taxon>
    </lineage>
</organism>
<keyword evidence="2" id="KW-1185">Reference proteome</keyword>
<dbReference type="AlphaFoldDB" id="A0A0V0TV43"/>
<evidence type="ECO:0000313" key="2">
    <source>
        <dbReference type="Proteomes" id="UP000055048"/>
    </source>
</evidence>
<protein>
    <submittedName>
        <fullName evidence="1">Uncharacterized protein</fullName>
    </submittedName>
</protein>